<evidence type="ECO:0000313" key="2">
    <source>
        <dbReference type="EMBL" id="KAF2228722.1"/>
    </source>
</evidence>
<protein>
    <submittedName>
        <fullName evidence="2">Uncharacterized protein</fullName>
    </submittedName>
</protein>
<dbReference type="Proteomes" id="UP000800092">
    <property type="component" value="Unassembled WGS sequence"/>
</dbReference>
<keyword evidence="3" id="KW-1185">Reference proteome</keyword>
<accession>A0A6A6GSH6</accession>
<gene>
    <name evidence="2" type="ORF">EV356DRAFT_571669</name>
</gene>
<sequence length="292" mass="30855">TATLGIFSTPTPSLSNSSTYKRYTTSLGTYILHGLGQQVEATSSNESTGSGSAAPTTETVTLEDVSPSPKTLSSSTTNSSSRSTSTELFAVVPVPAASATNSSDSSDPASACNVALQSFTSRYGSIIIQTRYDQESSLSIRNITPANATEFTLCDHYPRAHGTPTYINHYVNWTHTYTDDTTTVLPGVTPPACSIGSSACNSLWSVWYRNISLPEPACVSPPYEATTTACNITQADTIYNIPEFPPCTFEGGGGHVRLLYFPVTTKGDICNRTTIPGTPTGDGPNLVTWSGS</sequence>
<reference evidence="2" key="1">
    <citation type="journal article" date="2020" name="Stud. Mycol.">
        <title>101 Dothideomycetes genomes: a test case for predicting lifestyles and emergence of pathogens.</title>
        <authorList>
            <person name="Haridas S."/>
            <person name="Albert R."/>
            <person name="Binder M."/>
            <person name="Bloem J."/>
            <person name="Labutti K."/>
            <person name="Salamov A."/>
            <person name="Andreopoulos B."/>
            <person name="Baker S."/>
            <person name="Barry K."/>
            <person name="Bills G."/>
            <person name="Bluhm B."/>
            <person name="Cannon C."/>
            <person name="Castanera R."/>
            <person name="Culley D."/>
            <person name="Daum C."/>
            <person name="Ezra D."/>
            <person name="Gonzalez J."/>
            <person name="Henrissat B."/>
            <person name="Kuo A."/>
            <person name="Liang C."/>
            <person name="Lipzen A."/>
            <person name="Lutzoni F."/>
            <person name="Magnuson J."/>
            <person name="Mondo S."/>
            <person name="Nolan M."/>
            <person name="Ohm R."/>
            <person name="Pangilinan J."/>
            <person name="Park H.-J."/>
            <person name="Ramirez L."/>
            <person name="Alfaro M."/>
            <person name="Sun H."/>
            <person name="Tritt A."/>
            <person name="Yoshinaga Y."/>
            <person name="Zwiers L.-H."/>
            <person name="Turgeon B."/>
            <person name="Goodwin S."/>
            <person name="Spatafora J."/>
            <person name="Crous P."/>
            <person name="Grigoriev I."/>
        </authorList>
    </citation>
    <scope>NUCLEOTIDE SEQUENCE</scope>
    <source>
        <strain evidence="2">Tuck. ex Michener</strain>
    </source>
</reference>
<feature type="non-terminal residue" evidence="2">
    <location>
        <position position="292"/>
    </location>
</feature>
<organism evidence="2 3">
    <name type="scientific">Viridothelium virens</name>
    <name type="common">Speckled blister lichen</name>
    <name type="synonym">Trypethelium virens</name>
    <dbReference type="NCBI Taxonomy" id="1048519"/>
    <lineage>
        <taxon>Eukaryota</taxon>
        <taxon>Fungi</taxon>
        <taxon>Dikarya</taxon>
        <taxon>Ascomycota</taxon>
        <taxon>Pezizomycotina</taxon>
        <taxon>Dothideomycetes</taxon>
        <taxon>Dothideomycetes incertae sedis</taxon>
        <taxon>Trypetheliales</taxon>
        <taxon>Trypetheliaceae</taxon>
        <taxon>Viridothelium</taxon>
    </lineage>
</organism>
<feature type="compositionally biased region" description="Low complexity" evidence="1">
    <location>
        <begin position="66"/>
        <end position="85"/>
    </location>
</feature>
<dbReference type="EMBL" id="ML991896">
    <property type="protein sequence ID" value="KAF2228722.1"/>
    <property type="molecule type" value="Genomic_DNA"/>
</dbReference>
<name>A0A6A6GSH6_VIRVR</name>
<evidence type="ECO:0000256" key="1">
    <source>
        <dbReference type="SAM" id="MobiDB-lite"/>
    </source>
</evidence>
<feature type="compositionally biased region" description="Polar residues" evidence="1">
    <location>
        <begin position="41"/>
        <end position="60"/>
    </location>
</feature>
<proteinExistence type="predicted"/>
<dbReference type="AlphaFoldDB" id="A0A6A6GSH6"/>
<feature type="region of interest" description="Disordered" evidence="1">
    <location>
        <begin position="41"/>
        <end position="85"/>
    </location>
</feature>
<feature type="non-terminal residue" evidence="2">
    <location>
        <position position="1"/>
    </location>
</feature>
<evidence type="ECO:0000313" key="3">
    <source>
        <dbReference type="Proteomes" id="UP000800092"/>
    </source>
</evidence>